<evidence type="ECO:0000256" key="1">
    <source>
        <dbReference type="SAM" id="MobiDB-lite"/>
    </source>
</evidence>
<dbReference type="PANTHER" id="PTHR15503:SF22">
    <property type="entry name" value="TRANSPOSON TY3-I GAG POLYPROTEIN"/>
    <property type="match status" value="1"/>
</dbReference>
<keyword evidence="2" id="KW-1185">Reference proteome</keyword>
<dbReference type="KEGG" id="pda:103710315"/>
<dbReference type="InterPro" id="IPR001969">
    <property type="entry name" value="Aspartic_peptidase_AS"/>
</dbReference>
<dbReference type="Gene3D" id="2.40.70.10">
    <property type="entry name" value="Acid Proteases"/>
    <property type="match status" value="1"/>
</dbReference>
<reference evidence="2" key="1">
    <citation type="journal article" date="2019" name="Nat. Commun.">
        <title>Genome-wide association mapping of date palm fruit traits.</title>
        <authorList>
            <person name="Hazzouri K.M."/>
            <person name="Gros-Balthazard M."/>
            <person name="Flowers J.M."/>
            <person name="Copetti D."/>
            <person name="Lemansour A."/>
            <person name="Lebrun M."/>
            <person name="Masmoudi K."/>
            <person name="Ferrand S."/>
            <person name="Dhar M.I."/>
            <person name="Fresquez Z.A."/>
            <person name="Rosas U."/>
            <person name="Zhang J."/>
            <person name="Talag J."/>
            <person name="Lee S."/>
            <person name="Kudrna D."/>
            <person name="Powell R.F."/>
            <person name="Leitch I.J."/>
            <person name="Krueger R.R."/>
            <person name="Wing R.A."/>
            <person name="Amiri K.M.A."/>
            <person name="Purugganan M.D."/>
        </authorList>
    </citation>
    <scope>NUCLEOTIDE SEQUENCE [LARGE SCALE GENOMIC DNA]</scope>
    <source>
        <strain evidence="2">cv. Khalas</strain>
    </source>
</reference>
<dbReference type="GO" id="GO:0004190">
    <property type="term" value="F:aspartic-type endopeptidase activity"/>
    <property type="evidence" value="ECO:0007669"/>
    <property type="project" value="InterPro"/>
</dbReference>
<sequence length="250" mass="28598">MRQPHSLREAITVARMREERLEQKRKATRSVPPRLTDIPRMPNPSFLAPRLPTPIPIWRITWEEMQQRRERGLCFKCNDKFTSGHRCKTPQVHLIEADREEDAEGVGDGELDLHGEGQTEEGAQPVISLHALSGWTGPKTMRVMARIQEQPLTVLIDSGSTHNFVSDRIAKQLQLPIDATVQFGVRVANGEILQCREMFRAVEVELQGKIFLVNFYALPLVGLDVVLGIQWLEKLGPVLCNWKQMTMKFW</sequence>
<gene>
    <name evidence="3" type="primary">LOC103710315</name>
</gene>
<dbReference type="InterPro" id="IPR032567">
    <property type="entry name" value="RTL1-rel"/>
</dbReference>
<feature type="region of interest" description="Disordered" evidence="1">
    <location>
        <begin position="21"/>
        <end position="47"/>
    </location>
</feature>
<evidence type="ECO:0000313" key="2">
    <source>
        <dbReference type="Proteomes" id="UP000228380"/>
    </source>
</evidence>
<dbReference type="CDD" id="cd00303">
    <property type="entry name" value="retropepsin_like"/>
    <property type="match status" value="1"/>
</dbReference>
<evidence type="ECO:0000313" key="3">
    <source>
        <dbReference type="RefSeq" id="XP_038982040.1"/>
    </source>
</evidence>
<name>A0A8B9A5X4_PHODC</name>
<organism evidence="2 3">
    <name type="scientific">Phoenix dactylifera</name>
    <name type="common">Date palm</name>
    <dbReference type="NCBI Taxonomy" id="42345"/>
    <lineage>
        <taxon>Eukaryota</taxon>
        <taxon>Viridiplantae</taxon>
        <taxon>Streptophyta</taxon>
        <taxon>Embryophyta</taxon>
        <taxon>Tracheophyta</taxon>
        <taxon>Spermatophyta</taxon>
        <taxon>Magnoliopsida</taxon>
        <taxon>Liliopsida</taxon>
        <taxon>Arecaceae</taxon>
        <taxon>Coryphoideae</taxon>
        <taxon>Phoeniceae</taxon>
        <taxon>Phoenix</taxon>
    </lineage>
</organism>
<dbReference type="InterPro" id="IPR021109">
    <property type="entry name" value="Peptidase_aspartic_dom_sf"/>
</dbReference>
<dbReference type="AlphaFoldDB" id="A0A8B9A5X4"/>
<dbReference type="RefSeq" id="XP_038982040.1">
    <property type="nucleotide sequence ID" value="XM_039126112.1"/>
</dbReference>
<dbReference type="SUPFAM" id="SSF50630">
    <property type="entry name" value="Acid proteases"/>
    <property type="match status" value="1"/>
</dbReference>
<protein>
    <submittedName>
        <fullName evidence="3">Uncharacterized protein LOC103710315 isoform X1</fullName>
    </submittedName>
</protein>
<dbReference type="OrthoDB" id="696591at2759"/>
<dbReference type="GO" id="GO:0006508">
    <property type="term" value="P:proteolysis"/>
    <property type="evidence" value="ECO:0007669"/>
    <property type="project" value="InterPro"/>
</dbReference>
<reference evidence="3" key="2">
    <citation type="submission" date="2025-08" db="UniProtKB">
        <authorList>
            <consortium name="RefSeq"/>
        </authorList>
    </citation>
    <scope>IDENTIFICATION</scope>
    <source>
        <tissue evidence="3">Young leaves</tissue>
    </source>
</reference>
<proteinExistence type="predicted"/>
<dbReference type="GeneID" id="103710315"/>
<accession>A0A8B9A5X4</accession>
<dbReference type="Proteomes" id="UP000228380">
    <property type="component" value="Chromosome 4"/>
</dbReference>
<dbReference type="PROSITE" id="PS00141">
    <property type="entry name" value="ASP_PROTEASE"/>
    <property type="match status" value="1"/>
</dbReference>
<dbReference type="PANTHER" id="PTHR15503">
    <property type="entry name" value="LDOC1 RELATED"/>
    <property type="match status" value="1"/>
</dbReference>
<dbReference type="Pfam" id="PF08284">
    <property type="entry name" value="RVP_2"/>
    <property type="match status" value="1"/>
</dbReference>